<dbReference type="EMBL" id="KQ246758">
    <property type="protein sequence ID" value="KNC72611.1"/>
    <property type="molecule type" value="Genomic_DNA"/>
</dbReference>
<feature type="transmembrane region" description="Helical" evidence="1">
    <location>
        <begin position="20"/>
        <end position="40"/>
    </location>
</feature>
<dbReference type="Proteomes" id="UP000054560">
    <property type="component" value="Unassembled WGS sequence"/>
</dbReference>
<sequence>MIAVYFAVKTRKVPLFYNETLWICWALYNMVAWFVLRVICDMTVTDALVKAFVQRFTSLVIC</sequence>
<dbReference type="AlphaFoldDB" id="A0A0L0F7T6"/>
<evidence type="ECO:0000313" key="2">
    <source>
        <dbReference type="EMBL" id="KNC72611.1"/>
    </source>
</evidence>
<proteinExistence type="predicted"/>
<organism evidence="2 3">
    <name type="scientific">Sphaeroforma arctica JP610</name>
    <dbReference type="NCBI Taxonomy" id="667725"/>
    <lineage>
        <taxon>Eukaryota</taxon>
        <taxon>Ichthyosporea</taxon>
        <taxon>Ichthyophonida</taxon>
        <taxon>Sphaeroforma</taxon>
    </lineage>
</organism>
<dbReference type="RefSeq" id="XP_014146513.1">
    <property type="nucleotide sequence ID" value="XM_014291038.1"/>
</dbReference>
<keyword evidence="1" id="KW-0812">Transmembrane</keyword>
<keyword evidence="3" id="KW-1185">Reference proteome</keyword>
<keyword evidence="1" id="KW-0472">Membrane</keyword>
<dbReference type="GeneID" id="25915334"/>
<evidence type="ECO:0000313" key="3">
    <source>
        <dbReference type="Proteomes" id="UP000054560"/>
    </source>
</evidence>
<feature type="non-terminal residue" evidence="2">
    <location>
        <position position="62"/>
    </location>
</feature>
<gene>
    <name evidence="2" type="ORF">SARC_14830</name>
</gene>
<evidence type="ECO:0000256" key="1">
    <source>
        <dbReference type="SAM" id="Phobius"/>
    </source>
</evidence>
<reference evidence="2 3" key="1">
    <citation type="submission" date="2011-02" db="EMBL/GenBank/DDBJ databases">
        <title>The Genome Sequence of Sphaeroforma arctica JP610.</title>
        <authorList>
            <consortium name="The Broad Institute Genome Sequencing Platform"/>
            <person name="Russ C."/>
            <person name="Cuomo C."/>
            <person name="Young S.K."/>
            <person name="Zeng Q."/>
            <person name="Gargeya S."/>
            <person name="Alvarado L."/>
            <person name="Berlin A."/>
            <person name="Chapman S.B."/>
            <person name="Chen Z."/>
            <person name="Freedman E."/>
            <person name="Gellesch M."/>
            <person name="Goldberg J."/>
            <person name="Griggs A."/>
            <person name="Gujja S."/>
            <person name="Heilman E."/>
            <person name="Heiman D."/>
            <person name="Howarth C."/>
            <person name="Mehta T."/>
            <person name="Neiman D."/>
            <person name="Pearson M."/>
            <person name="Roberts A."/>
            <person name="Saif S."/>
            <person name="Shea T."/>
            <person name="Shenoy N."/>
            <person name="Sisk P."/>
            <person name="Stolte C."/>
            <person name="Sykes S."/>
            <person name="White J."/>
            <person name="Yandava C."/>
            <person name="Burger G."/>
            <person name="Gray M.W."/>
            <person name="Holland P.W.H."/>
            <person name="King N."/>
            <person name="Lang F.B.F."/>
            <person name="Roger A.J."/>
            <person name="Ruiz-Trillo I."/>
            <person name="Haas B."/>
            <person name="Nusbaum C."/>
            <person name="Birren B."/>
        </authorList>
    </citation>
    <scope>NUCLEOTIDE SEQUENCE [LARGE SCALE GENOMIC DNA]</scope>
    <source>
        <strain evidence="2 3">JP610</strain>
    </source>
</reference>
<keyword evidence="1" id="KW-1133">Transmembrane helix</keyword>
<accession>A0A0L0F7T6</accession>
<protein>
    <submittedName>
        <fullName evidence="2">Uncharacterized protein</fullName>
    </submittedName>
</protein>
<name>A0A0L0F7T6_9EUKA</name>